<evidence type="ECO:0000313" key="7">
    <source>
        <dbReference type="EMBL" id="GJE25612.1"/>
    </source>
</evidence>
<evidence type="ECO:0000256" key="2">
    <source>
        <dbReference type="ARBA" id="ARBA00022737"/>
    </source>
</evidence>
<reference evidence="7" key="1">
    <citation type="journal article" date="2021" name="Front. Microbiol.">
        <title>Comprehensive Comparative Genomics and Phenotyping of Methylobacterium Species.</title>
        <authorList>
            <person name="Alessa O."/>
            <person name="Ogura Y."/>
            <person name="Fujitani Y."/>
            <person name="Takami H."/>
            <person name="Hayashi T."/>
            <person name="Sahin N."/>
            <person name="Tani A."/>
        </authorList>
    </citation>
    <scope>NUCLEOTIDE SEQUENCE</scope>
    <source>
        <strain evidence="7">NBRC 15689</strain>
    </source>
</reference>
<evidence type="ECO:0000256" key="5">
    <source>
        <dbReference type="SAM" id="MobiDB-lite"/>
    </source>
</evidence>
<name>A0ABQ4T696_METOR</name>
<dbReference type="Gene3D" id="3.30.465.10">
    <property type="match status" value="1"/>
</dbReference>
<dbReference type="InterPro" id="IPR036318">
    <property type="entry name" value="FAD-bd_PCMH-like_sf"/>
</dbReference>
<dbReference type="Pfam" id="PF03471">
    <property type="entry name" value="CorC_HlyC"/>
    <property type="match status" value="1"/>
</dbReference>
<dbReference type="PANTHER" id="PTHR22777">
    <property type="entry name" value="HEMOLYSIN-RELATED"/>
    <property type="match status" value="1"/>
</dbReference>
<dbReference type="Gene3D" id="3.10.580.10">
    <property type="entry name" value="CBS-domain"/>
    <property type="match status" value="1"/>
</dbReference>
<dbReference type="CDD" id="cd04590">
    <property type="entry name" value="CBS_pair_CorC_HlyC_assoc"/>
    <property type="match status" value="1"/>
</dbReference>
<comment type="similarity">
    <text evidence="1">Belongs to the UPF0053 family. Hemolysin C subfamily.</text>
</comment>
<dbReference type="Proteomes" id="UP001055156">
    <property type="component" value="Unassembled WGS sequence"/>
</dbReference>
<proteinExistence type="inferred from homology"/>
<dbReference type="SMART" id="SM01091">
    <property type="entry name" value="CorC_HlyC"/>
    <property type="match status" value="1"/>
</dbReference>
<dbReference type="InterPro" id="IPR005170">
    <property type="entry name" value="Transptr-assoc_dom"/>
</dbReference>
<reference evidence="7" key="2">
    <citation type="submission" date="2021-08" db="EMBL/GenBank/DDBJ databases">
        <authorList>
            <person name="Tani A."/>
            <person name="Ola A."/>
            <person name="Ogura Y."/>
            <person name="Katsura K."/>
            <person name="Hayashi T."/>
        </authorList>
    </citation>
    <scope>NUCLEOTIDE SEQUENCE</scope>
    <source>
        <strain evidence="7">NBRC 15689</strain>
    </source>
</reference>
<dbReference type="PANTHER" id="PTHR22777:SF27">
    <property type="entry name" value="MAGNESIUM AND COBALT EFFLUX PROTEIN CORC"/>
    <property type="match status" value="1"/>
</dbReference>
<dbReference type="InterPro" id="IPR016169">
    <property type="entry name" value="FAD-bd_PCMH_sub2"/>
</dbReference>
<keyword evidence="3 4" id="KW-0129">CBS domain</keyword>
<evidence type="ECO:0000256" key="4">
    <source>
        <dbReference type="PROSITE-ProRule" id="PRU00703"/>
    </source>
</evidence>
<dbReference type="SUPFAM" id="SSF54631">
    <property type="entry name" value="CBS-domain pair"/>
    <property type="match status" value="1"/>
</dbReference>
<evidence type="ECO:0000313" key="8">
    <source>
        <dbReference type="Proteomes" id="UP001055156"/>
    </source>
</evidence>
<organism evidence="7 8">
    <name type="scientific">Methylobacterium organophilum</name>
    <dbReference type="NCBI Taxonomy" id="410"/>
    <lineage>
        <taxon>Bacteria</taxon>
        <taxon>Pseudomonadati</taxon>
        <taxon>Pseudomonadota</taxon>
        <taxon>Alphaproteobacteria</taxon>
        <taxon>Hyphomicrobiales</taxon>
        <taxon>Methylobacteriaceae</taxon>
        <taxon>Methylobacterium</taxon>
    </lineage>
</organism>
<dbReference type="InterPro" id="IPR000644">
    <property type="entry name" value="CBS_dom"/>
</dbReference>
<keyword evidence="8" id="KW-1185">Reference proteome</keyword>
<gene>
    <name evidence="7" type="ORF">LKMONMHP_0450</name>
</gene>
<keyword evidence="2" id="KW-0677">Repeat</keyword>
<dbReference type="SMART" id="SM00116">
    <property type="entry name" value="CBS"/>
    <property type="match status" value="2"/>
</dbReference>
<sequence length="378" mass="40557">MTNDRSRGAALAAPVAEGEGQPREAWYDRLLNVFHLRPRDTLRTDIEDALAEPDGGAESFSPLERAMLKNVLGLHKVRVDDVMIPRADITAVAVDTSLGDLLKLFRSAGHSRLPVYGETLDDPRGMVHIRDLVEYMAAKAEAAPRRVPAAKAVPAEGALAEEKPAPRPRRASSRVPRSLDLGKVDLSVTLASTRIQRPVLFVPPSMPAIDLLVRMQATRTHMALVIDEYGGTDGLISIEDLIEVVVGDIEDEHDVAEGRLVNRLEGDEEAYVADARADLAEVSEATGVDLVAAAGEMAEEIDTIGGLIVTLAGRVPSRGELIAGPGDLEFEVLDADPRRVKRVRLQKGPLKIDNVVPLALPAPASPAPAPQQAAESGR</sequence>
<comment type="caution">
    <text evidence="7">The sequence shown here is derived from an EMBL/GenBank/DDBJ whole genome shotgun (WGS) entry which is preliminary data.</text>
</comment>
<dbReference type="PROSITE" id="PS51371">
    <property type="entry name" value="CBS"/>
    <property type="match status" value="2"/>
</dbReference>
<accession>A0ABQ4T696</accession>
<dbReference type="EMBL" id="BPQV01000001">
    <property type="protein sequence ID" value="GJE25612.1"/>
    <property type="molecule type" value="Genomic_DNA"/>
</dbReference>
<evidence type="ECO:0000256" key="1">
    <source>
        <dbReference type="ARBA" id="ARBA00006446"/>
    </source>
</evidence>
<evidence type="ECO:0000256" key="3">
    <source>
        <dbReference type="ARBA" id="ARBA00023122"/>
    </source>
</evidence>
<dbReference type="InterPro" id="IPR044751">
    <property type="entry name" value="Ion_transp-like_CBS"/>
</dbReference>
<dbReference type="SUPFAM" id="SSF56176">
    <property type="entry name" value="FAD-binding/transporter-associated domain-like"/>
    <property type="match status" value="1"/>
</dbReference>
<feature type="region of interest" description="Disordered" evidence="5">
    <location>
        <begin position="151"/>
        <end position="175"/>
    </location>
</feature>
<dbReference type="Pfam" id="PF00571">
    <property type="entry name" value="CBS"/>
    <property type="match status" value="2"/>
</dbReference>
<dbReference type="Gene3D" id="3.90.1280.20">
    <property type="match status" value="1"/>
</dbReference>
<evidence type="ECO:0000259" key="6">
    <source>
        <dbReference type="PROSITE" id="PS51371"/>
    </source>
</evidence>
<feature type="domain" description="CBS" evidence="6">
    <location>
        <begin position="83"/>
        <end position="143"/>
    </location>
</feature>
<feature type="domain" description="CBS" evidence="6">
    <location>
        <begin position="195"/>
        <end position="255"/>
    </location>
</feature>
<protein>
    <recommendedName>
        <fullName evidence="6">CBS domain-containing protein</fullName>
    </recommendedName>
</protein>
<dbReference type="InterPro" id="IPR046342">
    <property type="entry name" value="CBS_dom_sf"/>
</dbReference>
<dbReference type="RefSeq" id="WP_238309544.1">
    <property type="nucleotide sequence ID" value="NZ_BPQV01000001.1"/>
</dbReference>